<dbReference type="Pfam" id="PF04413">
    <property type="entry name" value="Glycos_transf_N"/>
    <property type="match status" value="1"/>
</dbReference>
<keyword evidence="8" id="KW-0448">Lipopolysaccharide biosynthesis</keyword>
<evidence type="ECO:0000256" key="6">
    <source>
        <dbReference type="ARBA" id="ARBA00049183"/>
    </source>
</evidence>
<evidence type="ECO:0000313" key="11">
    <source>
        <dbReference type="Proteomes" id="UP001161325"/>
    </source>
</evidence>
<comment type="pathway">
    <text evidence="1 8">Bacterial outer membrane biogenesis; LPS core biosynthesis.</text>
</comment>
<dbReference type="PANTHER" id="PTHR42755:SF1">
    <property type="entry name" value="3-DEOXY-D-MANNO-OCTULOSONIC ACID TRANSFERASE, MITOCHONDRIAL-RELATED"/>
    <property type="match status" value="1"/>
</dbReference>
<reference evidence="10" key="1">
    <citation type="submission" date="2022-08" db="EMBL/GenBank/DDBJ databases">
        <title>Draft genome sequencing of Roseisolibacter agri AW1220.</title>
        <authorList>
            <person name="Tobiishi Y."/>
            <person name="Tonouchi A."/>
        </authorList>
    </citation>
    <scope>NUCLEOTIDE SEQUENCE</scope>
    <source>
        <strain evidence="10">AW1220</strain>
    </source>
</reference>
<dbReference type="Gene3D" id="3.40.50.2000">
    <property type="entry name" value="Glycogen Phosphorylase B"/>
    <property type="match status" value="1"/>
</dbReference>
<evidence type="ECO:0000256" key="5">
    <source>
        <dbReference type="ARBA" id="ARBA00031445"/>
    </source>
</evidence>
<dbReference type="GO" id="GO:0043842">
    <property type="term" value="F:Kdo transferase activity"/>
    <property type="evidence" value="ECO:0007669"/>
    <property type="project" value="UniProtKB-EC"/>
</dbReference>
<dbReference type="GO" id="GO:0009244">
    <property type="term" value="P:lipopolysaccharide core region biosynthetic process"/>
    <property type="evidence" value="ECO:0007669"/>
    <property type="project" value="UniProtKB-UniRule"/>
</dbReference>
<gene>
    <name evidence="10" type="ORF">rosag_25210</name>
</gene>
<evidence type="ECO:0000256" key="2">
    <source>
        <dbReference type="ARBA" id="ARBA00012621"/>
    </source>
</evidence>
<dbReference type="InterPro" id="IPR038107">
    <property type="entry name" value="Glycos_transf_N_sf"/>
</dbReference>
<dbReference type="Proteomes" id="UP001161325">
    <property type="component" value="Unassembled WGS sequence"/>
</dbReference>
<comment type="similarity">
    <text evidence="8">Belongs to the glycosyltransferase group 1 family.</text>
</comment>
<dbReference type="PANTHER" id="PTHR42755">
    <property type="entry name" value="3-DEOXY-MANNO-OCTULOSONATE CYTIDYLYLTRANSFERASE"/>
    <property type="match status" value="1"/>
</dbReference>
<dbReference type="EC" id="2.4.99.12" evidence="2 8"/>
<dbReference type="EMBL" id="BRXS01000004">
    <property type="protein sequence ID" value="GLC26008.1"/>
    <property type="molecule type" value="Genomic_DNA"/>
</dbReference>
<protein>
    <recommendedName>
        <fullName evidence="3 8">3-deoxy-D-manno-octulosonic acid transferase</fullName>
        <shortName evidence="8">Kdo transferase</shortName>
        <ecNumber evidence="2 8">2.4.99.12</ecNumber>
    </recommendedName>
    <alternativeName>
        <fullName evidence="5 8">Lipid IV(A) 3-deoxy-D-manno-octulosonic acid transferase</fullName>
    </alternativeName>
</protein>
<proteinExistence type="inferred from homology"/>
<dbReference type="InterPro" id="IPR039901">
    <property type="entry name" value="Kdotransferase"/>
</dbReference>
<name>A0AA37VB23_9BACT</name>
<comment type="caution">
    <text evidence="10">The sequence shown here is derived from an EMBL/GenBank/DDBJ whole genome shotgun (WGS) entry which is preliminary data.</text>
</comment>
<dbReference type="AlphaFoldDB" id="A0AA37VB23"/>
<keyword evidence="4 8" id="KW-0808">Transferase</keyword>
<evidence type="ECO:0000259" key="9">
    <source>
        <dbReference type="Pfam" id="PF04413"/>
    </source>
</evidence>
<evidence type="ECO:0000313" key="10">
    <source>
        <dbReference type="EMBL" id="GLC26008.1"/>
    </source>
</evidence>
<accession>A0AA37VB23</accession>
<dbReference type="SUPFAM" id="SSF53756">
    <property type="entry name" value="UDP-Glycosyltransferase/glycogen phosphorylase"/>
    <property type="match status" value="1"/>
</dbReference>
<comment type="function">
    <text evidence="8">Involved in lipopolysaccharide (LPS) biosynthesis. Catalyzes the transfer of 3-deoxy-D-manno-octulosonate (Kdo) residue(s) from CMP-Kdo to lipid IV(A), the tetraacyldisaccharide-1,4'-bisphosphate precursor of lipid A.</text>
</comment>
<dbReference type="Gene3D" id="3.40.50.11720">
    <property type="entry name" value="3-Deoxy-D-manno-octulosonic-acid transferase, N-terminal domain"/>
    <property type="match status" value="1"/>
</dbReference>
<keyword evidence="11" id="KW-1185">Reference proteome</keyword>
<organism evidence="10 11">
    <name type="scientific">Roseisolibacter agri</name>
    <dbReference type="NCBI Taxonomy" id="2014610"/>
    <lineage>
        <taxon>Bacteria</taxon>
        <taxon>Pseudomonadati</taxon>
        <taxon>Gemmatimonadota</taxon>
        <taxon>Gemmatimonadia</taxon>
        <taxon>Gemmatimonadales</taxon>
        <taxon>Gemmatimonadaceae</taxon>
        <taxon>Roseisolibacter</taxon>
    </lineage>
</organism>
<feature type="active site" description="Proton acceptor" evidence="7">
    <location>
        <position position="68"/>
    </location>
</feature>
<feature type="domain" description="3-deoxy-D-manno-octulosonic-acid transferase N-terminal" evidence="9">
    <location>
        <begin position="49"/>
        <end position="217"/>
    </location>
</feature>
<evidence type="ECO:0000256" key="4">
    <source>
        <dbReference type="ARBA" id="ARBA00022679"/>
    </source>
</evidence>
<dbReference type="InterPro" id="IPR007507">
    <property type="entry name" value="Glycos_transf_N"/>
</dbReference>
<keyword evidence="8" id="KW-1003">Cell membrane</keyword>
<dbReference type="RefSeq" id="WP_284350479.1">
    <property type="nucleotide sequence ID" value="NZ_BRXS01000004.1"/>
</dbReference>
<evidence type="ECO:0000256" key="1">
    <source>
        <dbReference type="ARBA" id="ARBA00004713"/>
    </source>
</evidence>
<evidence type="ECO:0000256" key="7">
    <source>
        <dbReference type="PIRSR" id="PIRSR639901-1"/>
    </source>
</evidence>
<keyword evidence="8" id="KW-0472">Membrane</keyword>
<dbReference type="GO" id="GO:0005886">
    <property type="term" value="C:plasma membrane"/>
    <property type="evidence" value="ECO:0007669"/>
    <property type="project" value="UniProtKB-SubCell"/>
</dbReference>
<sequence length="435" mass="46898">MNPLARTLYAVVGQAARAAAALTPDGSGKLRRTLRARRGLRARWTGWARDHRDASRPLLWMHAPSVGEGLQARPVLELARRERPDLQLAYSFYSPSAERFGRGLDVDVADYLPFDTGGDAAALLDALKPKALVFSKLDVWPVLAAEAARRRVKLGLVSATLAEGSSRRGGLAGGLLREAYARLDLVGAISEQDAERLVALGVRPDRVRVTGDTRYDQVWRRAESADRASALLAPLARERSGGRFTLVAGSTWPADERVLLEAWQTMRRQDARARLVVAPHEPTPAHLAPIEEWARAQRATLARLSAVEEGSASGDVDVVLVDRVGVLGDLYAIGDAAFVGGGFHDAGLHSVLEPAAFALPVVFGPQHTDSRDAGLLLAAGGASTVATPRTLAELLRRWRTSETLLQRSGESARQVVRDGLGADVRAWTLVQELLG</sequence>
<comment type="subcellular location">
    <subcellularLocation>
        <location evidence="8">Cell membrane</location>
    </subcellularLocation>
</comment>
<dbReference type="GO" id="GO:0009245">
    <property type="term" value="P:lipid A biosynthetic process"/>
    <property type="evidence" value="ECO:0007669"/>
    <property type="project" value="TreeGrafter"/>
</dbReference>
<comment type="catalytic activity">
    <reaction evidence="6 8">
        <text>lipid IVA (E. coli) + CMP-3-deoxy-beta-D-manno-octulosonate = alpha-Kdo-(2-&gt;6)-lipid IVA (E. coli) + CMP + H(+)</text>
        <dbReference type="Rhea" id="RHEA:28066"/>
        <dbReference type="ChEBI" id="CHEBI:15378"/>
        <dbReference type="ChEBI" id="CHEBI:58603"/>
        <dbReference type="ChEBI" id="CHEBI:60364"/>
        <dbReference type="ChEBI" id="CHEBI:60377"/>
        <dbReference type="ChEBI" id="CHEBI:85987"/>
        <dbReference type="EC" id="2.4.99.12"/>
    </reaction>
</comment>
<evidence type="ECO:0000256" key="3">
    <source>
        <dbReference type="ARBA" id="ARBA00019077"/>
    </source>
</evidence>
<evidence type="ECO:0000256" key="8">
    <source>
        <dbReference type="RuleBase" id="RU365103"/>
    </source>
</evidence>